<dbReference type="AlphaFoldDB" id="A0A4R6R8S2"/>
<evidence type="ECO:0000313" key="4">
    <source>
        <dbReference type="Proteomes" id="UP000294593"/>
    </source>
</evidence>
<dbReference type="PANTHER" id="PTHR43283">
    <property type="entry name" value="BETA-LACTAMASE-RELATED"/>
    <property type="match status" value="1"/>
</dbReference>
<protein>
    <submittedName>
        <fullName evidence="3">CubicO group peptidase (Beta-lactamase class C family)</fullName>
    </submittedName>
</protein>
<evidence type="ECO:0000259" key="2">
    <source>
        <dbReference type="Pfam" id="PF00144"/>
    </source>
</evidence>
<dbReference type="EMBL" id="SNXW01000006">
    <property type="protein sequence ID" value="TDP82205.1"/>
    <property type="molecule type" value="Genomic_DNA"/>
</dbReference>
<dbReference type="Gene3D" id="3.40.710.10">
    <property type="entry name" value="DD-peptidase/beta-lactamase superfamily"/>
    <property type="match status" value="1"/>
</dbReference>
<feature type="chain" id="PRO_5020321605" evidence="1">
    <location>
        <begin position="24"/>
        <end position="392"/>
    </location>
</feature>
<dbReference type="InterPro" id="IPR012338">
    <property type="entry name" value="Beta-lactam/transpept-like"/>
</dbReference>
<keyword evidence="1" id="KW-0732">Signal</keyword>
<name>A0A4R6R8S2_9BURK</name>
<comment type="caution">
    <text evidence="3">The sequence shown here is derived from an EMBL/GenBank/DDBJ whole genome shotgun (WGS) entry which is preliminary data.</text>
</comment>
<dbReference type="OrthoDB" id="9814204at2"/>
<dbReference type="PANTHER" id="PTHR43283:SF14">
    <property type="entry name" value="BLL8153 PROTEIN"/>
    <property type="match status" value="1"/>
</dbReference>
<dbReference type="RefSeq" id="WP_133609417.1">
    <property type="nucleotide sequence ID" value="NZ_SNXW01000006.1"/>
</dbReference>
<dbReference type="InterPro" id="IPR001466">
    <property type="entry name" value="Beta-lactam-related"/>
</dbReference>
<dbReference type="SUPFAM" id="SSF56601">
    <property type="entry name" value="beta-lactamase/transpeptidase-like"/>
    <property type="match status" value="1"/>
</dbReference>
<reference evidence="3 4" key="1">
    <citation type="submission" date="2019-03" db="EMBL/GenBank/DDBJ databases">
        <title>Genomic Encyclopedia of Type Strains, Phase IV (KMG-IV): sequencing the most valuable type-strain genomes for metagenomic binning, comparative biology and taxonomic classification.</title>
        <authorList>
            <person name="Goeker M."/>
        </authorList>
    </citation>
    <scope>NUCLEOTIDE SEQUENCE [LARGE SCALE GENOMIC DNA]</scope>
    <source>
        <strain evidence="3 4">DSM 11901</strain>
    </source>
</reference>
<sequence>MSHRLLRAATAALLGLSALAAQALPPQLFHPEWVLPGSDVKGPATGRAALPSQPVDLGTVRYERDGQRWAIGDFQSRASVKALLVLRDGQVVYERHRWPNGPQTLHQSWSMMKQLLSNLVGIAVQQGQIASLDEPMDRHAPALAINGFRGVTYRQALLMSTGVRYDEEVDRVTMFKQVIAHRVSFGVLGATLRDKTLAPELDRAWAPGSRYAYASIASQALTMALEGATKQPLHALISRQIWQPLGMPDDARVLADDQGQDFGLCCLFATARSYAIFGQWMAQGGRWQGRPLLNEAWVQRATSFDDPGAWRSTAVPRKAKTQELFGFAYHWWPLEGGRGDFTALGIHGQMVYVSPRQNVVVVRLSDDFSEGSHNEEAIALFRAIADRLKPLK</sequence>
<feature type="domain" description="Beta-lactamase-related" evidence="2">
    <location>
        <begin position="82"/>
        <end position="378"/>
    </location>
</feature>
<dbReference type="Pfam" id="PF00144">
    <property type="entry name" value="Beta-lactamase"/>
    <property type="match status" value="1"/>
</dbReference>
<gene>
    <name evidence="3" type="ORF">EV672_106168</name>
</gene>
<evidence type="ECO:0000313" key="3">
    <source>
        <dbReference type="EMBL" id="TDP82205.1"/>
    </source>
</evidence>
<proteinExistence type="predicted"/>
<organism evidence="3 4">
    <name type="scientific">Aquabacterium commune</name>
    <dbReference type="NCBI Taxonomy" id="70586"/>
    <lineage>
        <taxon>Bacteria</taxon>
        <taxon>Pseudomonadati</taxon>
        <taxon>Pseudomonadota</taxon>
        <taxon>Betaproteobacteria</taxon>
        <taxon>Burkholderiales</taxon>
        <taxon>Aquabacterium</taxon>
    </lineage>
</organism>
<dbReference type="InterPro" id="IPR050789">
    <property type="entry name" value="Diverse_Enzym_Activities"/>
</dbReference>
<dbReference type="Proteomes" id="UP000294593">
    <property type="component" value="Unassembled WGS sequence"/>
</dbReference>
<evidence type="ECO:0000256" key="1">
    <source>
        <dbReference type="SAM" id="SignalP"/>
    </source>
</evidence>
<keyword evidence="4" id="KW-1185">Reference proteome</keyword>
<feature type="signal peptide" evidence="1">
    <location>
        <begin position="1"/>
        <end position="23"/>
    </location>
</feature>
<accession>A0A4R6R8S2</accession>